<dbReference type="InterPro" id="IPR003343">
    <property type="entry name" value="Big_2"/>
</dbReference>
<dbReference type="Gene3D" id="2.60.40.1080">
    <property type="match status" value="2"/>
</dbReference>
<protein>
    <recommendedName>
        <fullName evidence="2">BIG2 domain-containing protein</fullName>
    </recommendedName>
</protein>
<proteinExistence type="predicted"/>
<evidence type="ECO:0000313" key="3">
    <source>
        <dbReference type="EMBL" id="BBH27306.1"/>
    </source>
</evidence>
<organism evidence="3 4">
    <name type="scientific">Intestinibaculum porci</name>
    <dbReference type="NCBI Taxonomy" id="2487118"/>
    <lineage>
        <taxon>Bacteria</taxon>
        <taxon>Bacillati</taxon>
        <taxon>Bacillota</taxon>
        <taxon>Erysipelotrichia</taxon>
        <taxon>Erysipelotrichales</taxon>
        <taxon>Erysipelotrichaceae</taxon>
        <taxon>Intestinibaculum</taxon>
    </lineage>
</organism>
<dbReference type="SUPFAM" id="SSF49373">
    <property type="entry name" value="Invasin/intimin cell-adhesion fragments"/>
    <property type="match status" value="2"/>
</dbReference>
<dbReference type="KEGG" id="ebm:SG0102_22400"/>
<feature type="domain" description="BIG2" evidence="2">
    <location>
        <begin position="695"/>
        <end position="768"/>
    </location>
</feature>
<dbReference type="SMART" id="SM00635">
    <property type="entry name" value="BID_2"/>
    <property type="match status" value="2"/>
</dbReference>
<dbReference type="InterPro" id="IPR008964">
    <property type="entry name" value="Invasin/intimin_cell_adhesion"/>
</dbReference>
<sequence length="770" mass="87281">MKRFGVMGVLICLLLTLFTNKASALAPAMSAYANVSQIDIHITNELPGTLYAYPANSYPSGDAMKGISKKDDGCAKVGDYTGGDAHFYRERTQAGKDHLYDKYYLMNNGTILAGPIYVNGQDPSHNIAFAQDSIKGLFNEDLENVDAAKDLGVSSITVNIDLAELFAASHEGAISFQSQGKTYYFDTTYVNKLDRRIVPASTNHMNVMAVIAAWNQNGTRYPDELIYNGHKAAVIGTNTSNTEGLDDYLAMMEFLAQRYSQDESHGLIQSYIIGNEIDFTPYFYNCDNLNTFMEEYSRALRLASLAIGKYASDTDVVVPFTHYWCGDEKKLGKENSGASLKPYDMINWLAKVSKEQGDFNWNLAPHVYGSMNAKSNIAYTDVRYGAINGDIHSTEHLTYSNMELLQDYLSQDLLKYQGHMRSIYLTESGVSSDDNSTENLNKQAASFIQTYYKCAMLPFVKSYNYYRLYDHADETKKHLCVGLINDQGVKKPIYDVFKAIDTPSTLEVADPYLKEINYYKNGTKQMNTEKFSVEGWKDVMTVYDNAMDWSKQWNFFNIVKKSQQSAINTTLYNAASDAAHDSDAGEVVVAPTTTMIGIKRYRCIHCRAWIKDETLPVLKVAKKKTKKKKKKVKRKTVYIGQKVKLRYKGKYKYKTSNKKIAKVSKKGIITFKKTGKVTIKAVSKKKKYTLYYLVKKPRFKLTKKKIVLRKHKTAKIKVKVNKPKTKIKWKVKNKKIVRIKKGKIHALKKGRTTVYATAHHITRKVTIIVK</sequence>
<dbReference type="InterPro" id="IPR043780">
    <property type="entry name" value="DUF5722"/>
</dbReference>
<dbReference type="Pfam" id="PF02368">
    <property type="entry name" value="Big_2"/>
    <property type="match status" value="1"/>
</dbReference>
<dbReference type="Proteomes" id="UP000268059">
    <property type="component" value="Chromosome"/>
</dbReference>
<feature type="domain" description="BIG2" evidence="2">
    <location>
        <begin position="626"/>
        <end position="693"/>
    </location>
</feature>
<feature type="signal peptide" evidence="1">
    <location>
        <begin position="1"/>
        <end position="24"/>
    </location>
</feature>
<dbReference type="Gene3D" id="3.20.20.80">
    <property type="entry name" value="Glycosidases"/>
    <property type="match status" value="1"/>
</dbReference>
<evidence type="ECO:0000259" key="2">
    <source>
        <dbReference type="SMART" id="SM00635"/>
    </source>
</evidence>
<dbReference type="RefSeq" id="WP_197715037.1">
    <property type="nucleotide sequence ID" value="NZ_AP019309.1"/>
</dbReference>
<dbReference type="SUPFAM" id="SSF51445">
    <property type="entry name" value="(Trans)glycosidases"/>
    <property type="match status" value="1"/>
</dbReference>
<keyword evidence="1" id="KW-0732">Signal</keyword>
<dbReference type="InParanoid" id="A0A3G9J9R5"/>
<keyword evidence="4" id="KW-1185">Reference proteome</keyword>
<dbReference type="Pfam" id="PF18989">
    <property type="entry name" value="DUF5722"/>
    <property type="match status" value="1"/>
</dbReference>
<reference evidence="3 4" key="1">
    <citation type="submission" date="2018-11" db="EMBL/GenBank/DDBJ databases">
        <title>Novel Erysipelotrichaceae bacterium isolated from small intestine of a swine.</title>
        <authorList>
            <person name="Kim J.S."/>
            <person name="Choe H."/>
            <person name="Lee Y.R."/>
            <person name="Kim K.M."/>
            <person name="Park D.S."/>
        </authorList>
    </citation>
    <scope>NUCLEOTIDE SEQUENCE [LARGE SCALE GENOMIC DNA]</scope>
    <source>
        <strain evidence="3 4">SG0102</strain>
    </source>
</reference>
<evidence type="ECO:0000256" key="1">
    <source>
        <dbReference type="SAM" id="SignalP"/>
    </source>
</evidence>
<dbReference type="AlphaFoldDB" id="A0A3G9J9R5"/>
<evidence type="ECO:0000313" key="4">
    <source>
        <dbReference type="Proteomes" id="UP000268059"/>
    </source>
</evidence>
<feature type="chain" id="PRO_5018199138" description="BIG2 domain-containing protein" evidence="1">
    <location>
        <begin position="25"/>
        <end position="770"/>
    </location>
</feature>
<gene>
    <name evidence="3" type="ORF">SG0102_22400</name>
</gene>
<accession>A0A3G9J9R5</accession>
<name>A0A3G9J9R5_9FIRM</name>
<dbReference type="InterPro" id="IPR017853">
    <property type="entry name" value="GH"/>
</dbReference>
<dbReference type="EMBL" id="AP019309">
    <property type="protein sequence ID" value="BBH27306.1"/>
    <property type="molecule type" value="Genomic_DNA"/>
</dbReference>